<dbReference type="Proteomes" id="UP000002216">
    <property type="component" value="Chromosome"/>
</dbReference>
<reference evidence="2 3" key="1">
    <citation type="journal article" date="2009" name="Stand. Genomic Sci.">
        <title>Complete genome sequence of Desulfomicrobium baculatum type strain (X).</title>
        <authorList>
            <person name="Copeland A."/>
            <person name="Spring S."/>
            <person name="Goker M."/>
            <person name="Schneider S."/>
            <person name="Lapidus A."/>
            <person name="Del Rio T.G."/>
            <person name="Tice H."/>
            <person name="Cheng J.F."/>
            <person name="Chen F."/>
            <person name="Nolan M."/>
            <person name="Bruce D."/>
            <person name="Goodwin L."/>
            <person name="Pitluck S."/>
            <person name="Ivanova N."/>
            <person name="Mavrommatis K."/>
            <person name="Ovchinnikova G."/>
            <person name="Pati A."/>
            <person name="Chen A."/>
            <person name="Palaniappan K."/>
            <person name="Land M."/>
            <person name="Hauser L."/>
            <person name="Chang Y.J."/>
            <person name="Jeffries C.C."/>
            <person name="Meincke L."/>
            <person name="Sims D."/>
            <person name="Brettin T."/>
            <person name="Detter J.C."/>
            <person name="Han C."/>
            <person name="Chain P."/>
            <person name="Bristow J."/>
            <person name="Eisen J.A."/>
            <person name="Markowitz V."/>
            <person name="Hugenholtz P."/>
            <person name="Kyrpides N.C."/>
            <person name="Klenk H.P."/>
            <person name="Lucas S."/>
        </authorList>
    </citation>
    <scope>NUCLEOTIDE SEQUENCE [LARGE SCALE GENOMIC DNA]</scope>
    <source>
        <strain evidence="3">DSM 4028 / VKM B-1378 / X</strain>
    </source>
</reference>
<organism evidence="2 3">
    <name type="scientific">Desulfomicrobium baculatum (strain DSM 4028 / VKM B-1378 / X)</name>
    <name type="common">Desulfovibrio baculatus</name>
    <dbReference type="NCBI Taxonomy" id="525897"/>
    <lineage>
        <taxon>Bacteria</taxon>
        <taxon>Pseudomonadati</taxon>
        <taxon>Thermodesulfobacteriota</taxon>
        <taxon>Desulfovibrionia</taxon>
        <taxon>Desulfovibrionales</taxon>
        <taxon>Desulfomicrobiaceae</taxon>
        <taxon>Desulfomicrobium</taxon>
    </lineage>
</organism>
<name>C7LTS8_DESBD</name>
<dbReference type="HOGENOM" id="CLU_028164_1_1_7"/>
<evidence type="ECO:0000313" key="3">
    <source>
        <dbReference type="Proteomes" id="UP000002216"/>
    </source>
</evidence>
<accession>C7LTS8</accession>
<dbReference type="STRING" id="525897.Dbac_0236"/>
<dbReference type="InterPro" id="IPR051162">
    <property type="entry name" value="T4SS_component"/>
</dbReference>
<dbReference type="eggNOG" id="COG0433">
    <property type="taxonomic scope" value="Bacteria"/>
</dbReference>
<dbReference type="EMBL" id="CP001629">
    <property type="protein sequence ID" value="ACU88363.1"/>
    <property type="molecule type" value="Genomic_DNA"/>
</dbReference>
<evidence type="ECO:0000313" key="2">
    <source>
        <dbReference type="EMBL" id="ACU88363.1"/>
    </source>
</evidence>
<proteinExistence type="predicted"/>
<dbReference type="AlphaFoldDB" id="C7LTS8"/>
<evidence type="ECO:0000259" key="1">
    <source>
        <dbReference type="Pfam" id="PF05872"/>
    </source>
</evidence>
<dbReference type="InterPro" id="IPR033186">
    <property type="entry name" value="HerA_C"/>
</dbReference>
<dbReference type="RefSeq" id="WP_012805448.1">
    <property type="nucleotide sequence ID" value="NC_013173.1"/>
</dbReference>
<dbReference type="PANTHER" id="PTHR30121">
    <property type="entry name" value="UNCHARACTERIZED PROTEIN YJGR-RELATED"/>
    <property type="match status" value="1"/>
</dbReference>
<dbReference type="Gene3D" id="3.40.50.300">
    <property type="entry name" value="P-loop containing nucleotide triphosphate hydrolases"/>
    <property type="match status" value="2"/>
</dbReference>
<protein>
    <recommendedName>
        <fullName evidence="1">Helicase HerA-like C-terminal domain-containing protein</fullName>
    </recommendedName>
</protein>
<sequence>MSAADFLIGGAEGKGLYQLGSMGNRHGLVTGATGTGKTVTLQVLAESYARMGVPVFAADIKGDLSGIAVPGTPHPKIDERLAAMPAEGFSFQGCPVVFWDVFGQSGHPLRSTISEMGPLLLSSLLDVNETQSGILYACFRIADEQGLLLLDLKDLRAMLQFMAENAAELRATYGNISAASVGALQRQLLVLEEQGGDIFFGEPAVNLADLMHVDFSGNGVISILDASRLMARSPKIYATFLLWLLAELFEQLPEVGNPDKPVMVFFFDEAHLLFDNAPKALVDKIEQVVRLIRSKGVGIYFVTQSPTDVPDQILGQLGLKIQHALRAYTPKEQKAVRSVAESFRANPAFDTGEAIVSLGTGEALVSTLDEKGRPCMVERVLIRPPYSRIGPLTAQERVAITSRSPLKGRYDAALDRESAFEMLQVRARQSMLQAEEAREAETKAKAEQKEGGWFSGSGRRQGVGEALVKSAVRTIGTQLGREILRGVLGSIFGKKR</sequence>
<gene>
    <name evidence="2" type="ordered locus">Dbac_0236</name>
</gene>
<dbReference type="SUPFAM" id="SSF52540">
    <property type="entry name" value="P-loop containing nucleoside triphosphate hydrolases"/>
    <property type="match status" value="1"/>
</dbReference>
<dbReference type="OrthoDB" id="9758751at2"/>
<dbReference type="InterPro" id="IPR027417">
    <property type="entry name" value="P-loop_NTPase"/>
</dbReference>
<keyword evidence="3" id="KW-1185">Reference proteome</keyword>
<dbReference type="PANTHER" id="PTHR30121:SF6">
    <property type="entry name" value="SLR6007 PROTEIN"/>
    <property type="match status" value="1"/>
</dbReference>
<dbReference type="Pfam" id="PF05872">
    <property type="entry name" value="HerA_C"/>
    <property type="match status" value="1"/>
</dbReference>
<feature type="domain" description="Helicase HerA-like C-terminal" evidence="1">
    <location>
        <begin position="12"/>
        <end position="496"/>
    </location>
</feature>
<dbReference type="KEGG" id="dba:Dbac_0236"/>